<dbReference type="AlphaFoldDB" id="A0A6L6XPD0"/>
<proteinExistence type="inferred from homology"/>
<sequence>MLQLTYPGVYTQEKSSGVRTISGASTSVAHFIGPTRTGIDNRPVRCLNYGDFERQFGGLHPQSSLSYSVLHFFANGGSEAFVTRLPVSGSAAASSVVPGAGAGATALTVTALGTGATGNGIFLEIDSFDIGADPFSATADTKRFNLTVVDSVTGTVERFTDLTTASGNARTADSVVNDPATGSRLVKVAMAPRDAAGPAPTGTVYKIGAGPATATIAADLKLVLTITRRQTDGTADAANTVTALEVVALPSGSPTPASPRELVARVVGAINQTLRATPAEFGKLAGAEVQGELFEGGTQFRLSLTRPTGPAGTARVHDATVTFAGPASGPSLSAAYNMGSVATPHVSSGPSRIRLGMPIAGLVTTATAGLDGAAHGQPSDTVFKNAVTALDGPDPFFNLLCLPDLVRPSTTDPAVAQHSNVVAVYAEAARVCAKKFAFLVVDPPPQVNDVGSAEQWKTMQLGFSSSHAGAWFPRVRVDDPLQPGSIISHPPSGAIAGVIARTDAQVGVWQAPAGTEAVLAGVYGPAVSISDPEHGLLNPVGLNVIRQFPIYQTVAFGSRTVDGSNALGSEWKYIPVRRTADYILRSLSEALRWAVHKPNGEELWSQLRLNCTSFMQGLYRQGAFKGTSARQAYFVACDASTTTQVDIDAGVVNIAIGFAPLKPAEFVVITLRQIVQPAA</sequence>
<evidence type="ECO:0000313" key="4">
    <source>
        <dbReference type="Proteomes" id="UP000473525"/>
    </source>
</evidence>
<dbReference type="InterPro" id="IPR020287">
    <property type="entry name" value="Tail_sheath_C"/>
</dbReference>
<dbReference type="PANTHER" id="PTHR35861:SF1">
    <property type="entry name" value="PHAGE TAIL SHEATH PROTEIN"/>
    <property type="match status" value="1"/>
</dbReference>
<dbReference type="Gene3D" id="3.40.50.11780">
    <property type="match status" value="2"/>
</dbReference>
<evidence type="ECO:0000313" key="3">
    <source>
        <dbReference type="EMBL" id="MVQ48980.1"/>
    </source>
</evidence>
<evidence type="ECO:0000256" key="1">
    <source>
        <dbReference type="ARBA" id="ARBA00008005"/>
    </source>
</evidence>
<dbReference type="InterPro" id="IPR052042">
    <property type="entry name" value="Tail_sheath_structural"/>
</dbReference>
<evidence type="ECO:0000259" key="2">
    <source>
        <dbReference type="Pfam" id="PF17482"/>
    </source>
</evidence>
<feature type="domain" description="Tail sheath protein C-terminal" evidence="2">
    <location>
        <begin position="569"/>
        <end position="672"/>
    </location>
</feature>
<comment type="caution">
    <text evidence="3">The sequence shown here is derived from an EMBL/GenBank/DDBJ whole genome shotgun (WGS) entry which is preliminary data.</text>
</comment>
<dbReference type="Pfam" id="PF17482">
    <property type="entry name" value="Phage_sheath_1C"/>
    <property type="match status" value="1"/>
</dbReference>
<organism evidence="3 4">
    <name type="scientific">Nocardioides agri</name>
    <dbReference type="NCBI Taxonomy" id="2682843"/>
    <lineage>
        <taxon>Bacteria</taxon>
        <taxon>Bacillati</taxon>
        <taxon>Actinomycetota</taxon>
        <taxon>Actinomycetes</taxon>
        <taxon>Propionibacteriales</taxon>
        <taxon>Nocardioidaceae</taxon>
        <taxon>Nocardioides</taxon>
    </lineage>
</organism>
<dbReference type="EMBL" id="WSEK01000004">
    <property type="protein sequence ID" value="MVQ48980.1"/>
    <property type="molecule type" value="Genomic_DNA"/>
</dbReference>
<protein>
    <recommendedName>
        <fullName evidence="2">Tail sheath protein C-terminal domain-containing protein</fullName>
    </recommendedName>
</protein>
<comment type="similarity">
    <text evidence="1">Belongs to the myoviridae tail sheath protein family.</text>
</comment>
<dbReference type="RefSeq" id="WP_157341420.1">
    <property type="nucleotide sequence ID" value="NZ_WSEK01000004.1"/>
</dbReference>
<accession>A0A6L6XPD0</accession>
<keyword evidence="4" id="KW-1185">Reference proteome</keyword>
<dbReference type="PANTHER" id="PTHR35861">
    <property type="match status" value="1"/>
</dbReference>
<name>A0A6L6XPD0_9ACTN</name>
<gene>
    <name evidence="3" type="ORF">GON03_07280</name>
</gene>
<dbReference type="Proteomes" id="UP000473525">
    <property type="component" value="Unassembled WGS sequence"/>
</dbReference>
<reference evidence="3 4" key="1">
    <citation type="submission" date="2019-12" db="EMBL/GenBank/DDBJ databases">
        <authorList>
            <person name="Huq M.A."/>
        </authorList>
    </citation>
    <scope>NUCLEOTIDE SEQUENCE [LARGE SCALE GENOMIC DNA]</scope>
    <source>
        <strain evidence="3 4">MAH-18</strain>
    </source>
</reference>